<dbReference type="Proteomes" id="UP000663823">
    <property type="component" value="Unassembled WGS sequence"/>
</dbReference>
<dbReference type="PROSITE" id="PS50237">
    <property type="entry name" value="HECT"/>
    <property type="match status" value="1"/>
</dbReference>
<name>A0A818QSZ7_9BILA</name>
<dbReference type="InterPro" id="IPR035983">
    <property type="entry name" value="Hect_E3_ubiquitin_ligase"/>
</dbReference>
<feature type="domain" description="HECT" evidence="4">
    <location>
        <begin position="2046"/>
        <end position="2415"/>
    </location>
</feature>
<evidence type="ECO:0000313" key="5">
    <source>
        <dbReference type="EMBL" id="CAF3646262.1"/>
    </source>
</evidence>
<dbReference type="InterPro" id="IPR003877">
    <property type="entry name" value="SPRY_dom"/>
</dbReference>
<comment type="caution">
    <text evidence="5">The sequence shown here is derived from an EMBL/GenBank/DDBJ whole genome shotgun (WGS) entry which is preliminary data.</text>
</comment>
<proteinExistence type="predicted"/>
<gene>
    <name evidence="5" type="ORF">OTI717_LOCUS9114</name>
</gene>
<dbReference type="Gene3D" id="3.30.2160.10">
    <property type="entry name" value="Hect, E3 ligase catalytic domain"/>
    <property type="match status" value="1"/>
</dbReference>
<dbReference type="PROSITE" id="PS50188">
    <property type="entry name" value="B302_SPRY"/>
    <property type="match status" value="1"/>
</dbReference>
<dbReference type="EMBL" id="CAJOAX010000759">
    <property type="protein sequence ID" value="CAF3646262.1"/>
    <property type="molecule type" value="Genomic_DNA"/>
</dbReference>
<dbReference type="GO" id="GO:0004842">
    <property type="term" value="F:ubiquitin-protein transferase activity"/>
    <property type="evidence" value="ECO:0007669"/>
    <property type="project" value="InterPro"/>
</dbReference>
<evidence type="ECO:0000259" key="3">
    <source>
        <dbReference type="PROSITE" id="PS50188"/>
    </source>
</evidence>
<evidence type="ECO:0000256" key="2">
    <source>
        <dbReference type="PROSITE-ProRule" id="PRU00104"/>
    </source>
</evidence>
<dbReference type="InterPro" id="IPR042469">
    <property type="entry name" value="HECTD3"/>
</dbReference>
<dbReference type="CDD" id="cd11709">
    <property type="entry name" value="SPRY"/>
    <property type="match status" value="1"/>
</dbReference>
<feature type="active site" description="Glycyl thioester intermediate" evidence="2">
    <location>
        <position position="2382"/>
    </location>
</feature>
<dbReference type="Gene3D" id="2.60.120.920">
    <property type="match status" value="1"/>
</dbReference>
<dbReference type="SMART" id="SM00449">
    <property type="entry name" value="SPRY"/>
    <property type="match status" value="1"/>
</dbReference>
<dbReference type="InterPro" id="IPR013320">
    <property type="entry name" value="ConA-like_dom_sf"/>
</dbReference>
<evidence type="ECO:0000313" key="6">
    <source>
        <dbReference type="Proteomes" id="UP000663823"/>
    </source>
</evidence>
<dbReference type="Gene3D" id="3.90.1750.10">
    <property type="entry name" value="Hect, E3 ligase catalytic domains"/>
    <property type="match status" value="1"/>
</dbReference>
<sequence>MSHFLIVGPPQSSLEKKYTRQLNSLLFANGCEQINDNKTQYLSDLFQSNLALYSQFTFDDHQQSLPEDNEFLMSIYENIGQGAQLIEKMRSHIKEKHRLLQKSIEKLANDACAALFAVYIKHYRRINLAKYEISRTDDRRPHSKLLSIFEYANRVQMLFAKIRGQGGDCQELCNHIKTNSRFLLLSVKENHLIPIIYEDTKQQSGTNITLMDNEHNRRTLKLRRQDSRWTKAKLIFRMLRNTLQACIQLKKLMMSKKEMIDQKRDNEYVLHEIIDAYVYGDCYEGNMSTIIEEKKSKSEHMLQCMSRQYERSITRLITYRFSQAFLRKLFDVKDENRIRIIATIYLRHLRQINLDWLYLENIEASNSVLKEEISNSYYGCIKLVLSYLLQSNSSETMVLVSSMFNLLNLSYQSVDIYNLHRYQFIETFFTSFISLTKKFDDLTVLKTNFIEYNWFRLFTLRLCENIQIEEWNVFNSIGGKFNVQQITPDIITELINFYRTIMSLKSPWQSIATQLVIDSIVSNFNDFKSFDNIDKSQVIDFIASLCILGGYIQPYCLGSIVKIYVDDENRHEFHLGLITEVDINTRDLGTPEKSPYYVQYFHIDKAEWITADKLKLEINVPPPNPYLFPHADETIDLILDKFGSFIQLDTSTFDSILVLQLKRRCIGALYQLLNDRKLIEIFMQKSYASYLAKLAVCSLLLKTQLQLFDLRHFSKDHLEQYCLSLDNCEYLKQILGDDHEKENFHYDMKQNDTTDISSFSVWDNIPIHRDPKVADTLTASALKYNGWKVYASEAEIELFKRGRIGNDDMCVTPMPYRIPAAQTFQECGNNHKFLGRIDTRDDSSHGNFPTYILDNVQVSEGKWYFCVKLPLGELVQIGWATTGFSPDSRNGLGIGDDSHSWSYDGSRQVLFHDGSYDYPVDDIHWKQNDVCGCGIEIDSENTRIKYWLNGQCLGTAFAHQSYRGSSRLKCDMKPNGPNTSYFPGVSMQSYSYCSNCCEFILSPEDMIECPLPDGYKPLLLPKLVNTENSIVAYPFSAYLIGDDIENYIYTSRLSTSTIRLRDFVNENHLETSFILDNHHLILPENSGGLSFSIDNSTFPSTISFDFKFVTTENNNSDCKTNIHLLTLNSLKLFSIEIPISNEVNEEIRIAIIFYPNEQQTKLYMNNKCRIFYGGFDYERTDNMILHILPNGGVAIRNLAIWKYALSEEHIHRLFTYGLSYVASDNEQLKEYRRQVNVFTFSENQQIFANELLVPFNQPFEENLWQKKKIQVENDESKYFKTIHRTNQSVVQLFGNKTYLVLDISTVHNSELTLILDIYVPNFPKNNEQLTLVMLNSKLSIWIAHDGRLFLSSDDRTLNMSTLHFPLNKCVRFVVSIDDNYGKMYLNGSLALENDKFTMKTNPIYLFREKNSTTNTTTEDILRIECKLIAFLNQAVSIDHAMESPEYSLESWLTPPLSLIVSRLTAIGYKETWITSVIKQSKTFTFQIADKLIREQKEQLIKNDLKNRREYYINILSQLAPSIDKEKLEDKIMFTKLENEVQLLAVTELMLTSWNDLQISTISIDDNDAMESESEDTKWFQKALRGLCTKNSFTEWIQNRSISNHNDELVYQLLDLNKTELEQSVMMTMAESSRKTIQKSIQYSHRQLSQKRYFDSRIACEQGLILIYARETVFNLLKIWSNNGQSLFQIEKLGDSQLIITLLRLMEYHYSSINDRINSNIDTLSIVAKSMLQAEMDILHKHIRAHDKMDDYLFQSKAPLLNQLQKDIIRQLILFLVQPSLLLKNYDEQTTIIDEQMIINQPNLTFILTIIKIFAELIANKSNHQQTDMNNMSSFNKRLQSILDACPKNIHNLFIMIDVIDTLTNKNKQTPMVEAFLAQSSSILGDNNVLTADDFEKSNSYFNPIVDKELMSFMNNNLSNDTSFNDFIISLPTEPEPNPIFFKIYPSLSTIPANCVQIRAKIIYQLNMICEKVLPIIDLSLVPRQSIVVDRLRNVKDYLLYWKKFELFEESLENTNIEYVRRPTIEFDLVKATMVSENGENTMFYQAYEQLHKDAYRSFRNEDDHLWEATYIGMYSIDAGGPYRDSITCICSDICSTRLPLFILCPNGRANIGLNRDRWIPNVFPPNESIPDTFKNQYRFVGQLLGMAIRKKHYLDFKFPIFLWKQLAREQVTIEDIEAIDIQCFKIIKEIQANFVQDEFVDINVDINYLFSSIMSELRFEVINSAGQSYELIPGGKEITLTATNFKDYCTKYHEYHLNEFNRQIEFIRQGLYSVVPCYYLSLFTAGELEEAVCGKGHIDIELLKRNTHYGDSNNQDLPHIERFWTVLSEMFNEEQKKSFIIFVWGRSTLPRSNEDFTCKFCINSYYASPDEVDKVLPQSHTCTFTLDLPEYSTTDIMYQRLNYAITNCSSIDGDG</sequence>
<feature type="domain" description="B30.2/SPRY" evidence="3">
    <location>
        <begin position="778"/>
        <end position="1004"/>
    </location>
</feature>
<dbReference type="SUPFAM" id="SSF49899">
    <property type="entry name" value="Concanavalin A-like lectins/glucanases"/>
    <property type="match status" value="2"/>
</dbReference>
<dbReference type="PANTHER" id="PTHR46654:SF1">
    <property type="entry name" value="E3 UBIQUITIN-PROTEIN LIGASE HECTD3"/>
    <property type="match status" value="1"/>
</dbReference>
<organism evidence="5 6">
    <name type="scientific">Rotaria sordida</name>
    <dbReference type="NCBI Taxonomy" id="392033"/>
    <lineage>
        <taxon>Eukaryota</taxon>
        <taxon>Metazoa</taxon>
        <taxon>Spiralia</taxon>
        <taxon>Gnathifera</taxon>
        <taxon>Rotifera</taxon>
        <taxon>Eurotatoria</taxon>
        <taxon>Bdelloidea</taxon>
        <taxon>Philodinida</taxon>
        <taxon>Philodinidae</taxon>
        <taxon>Rotaria</taxon>
    </lineage>
</organism>
<dbReference type="InterPro" id="IPR043136">
    <property type="entry name" value="B30.2/SPRY_sf"/>
</dbReference>
<dbReference type="InterPro" id="IPR000569">
    <property type="entry name" value="HECT_dom"/>
</dbReference>
<dbReference type="Gene3D" id="3.30.2410.10">
    <property type="entry name" value="Hect, E3 ligase catalytic domain"/>
    <property type="match status" value="1"/>
</dbReference>
<evidence type="ECO:0000259" key="4">
    <source>
        <dbReference type="PROSITE" id="PS50237"/>
    </source>
</evidence>
<dbReference type="SUPFAM" id="SSF56204">
    <property type="entry name" value="Hect, E3 ligase catalytic domain"/>
    <property type="match status" value="1"/>
</dbReference>
<dbReference type="InterPro" id="IPR001870">
    <property type="entry name" value="B30.2/SPRY"/>
</dbReference>
<keyword evidence="1 2" id="KW-0833">Ubl conjugation pathway</keyword>
<evidence type="ECO:0000256" key="1">
    <source>
        <dbReference type="ARBA" id="ARBA00022786"/>
    </source>
</evidence>
<reference evidence="5" key="1">
    <citation type="submission" date="2021-02" db="EMBL/GenBank/DDBJ databases">
        <authorList>
            <person name="Nowell W R."/>
        </authorList>
    </citation>
    <scope>NUCLEOTIDE SEQUENCE</scope>
</reference>
<dbReference type="Pfam" id="PF00622">
    <property type="entry name" value="SPRY"/>
    <property type="match status" value="1"/>
</dbReference>
<accession>A0A818QSZ7</accession>
<dbReference type="SMART" id="SM00119">
    <property type="entry name" value="HECTc"/>
    <property type="match status" value="1"/>
</dbReference>
<dbReference type="PANTHER" id="PTHR46654">
    <property type="entry name" value="E3 UBIQUITIN-PROTEIN LIGASE HECTD3"/>
    <property type="match status" value="1"/>
</dbReference>
<protein>
    <submittedName>
        <fullName evidence="5">Uncharacterized protein</fullName>
    </submittedName>
</protein>
<dbReference type="Pfam" id="PF00632">
    <property type="entry name" value="HECT"/>
    <property type="match status" value="1"/>
</dbReference>